<feature type="region of interest" description="Disordered" evidence="1">
    <location>
        <begin position="390"/>
        <end position="410"/>
    </location>
</feature>
<dbReference type="InterPro" id="IPR046715">
    <property type="entry name" value="DUF6607"/>
</dbReference>
<evidence type="ECO:0000256" key="1">
    <source>
        <dbReference type="SAM" id="MobiDB-lite"/>
    </source>
</evidence>
<gene>
    <name evidence="3" type="ORF">GCM10009105_14040</name>
</gene>
<dbReference type="EMBL" id="BAAAEU010000006">
    <property type="protein sequence ID" value="GAA0711864.1"/>
    <property type="molecule type" value="Genomic_DNA"/>
</dbReference>
<name>A0ABN1IFF5_9GAMM</name>
<reference evidence="3 4" key="1">
    <citation type="journal article" date="2019" name="Int. J. Syst. Evol. Microbiol.">
        <title>The Global Catalogue of Microorganisms (GCM) 10K type strain sequencing project: providing services to taxonomists for standard genome sequencing and annotation.</title>
        <authorList>
            <consortium name="The Broad Institute Genomics Platform"/>
            <consortium name="The Broad Institute Genome Sequencing Center for Infectious Disease"/>
            <person name="Wu L."/>
            <person name="Ma J."/>
        </authorList>
    </citation>
    <scope>NUCLEOTIDE SEQUENCE [LARGE SCALE GENOMIC DNA]</scope>
    <source>
        <strain evidence="3 4">JCM 15421</strain>
    </source>
</reference>
<feature type="compositionally biased region" description="Polar residues" evidence="1">
    <location>
        <begin position="442"/>
        <end position="458"/>
    </location>
</feature>
<comment type="caution">
    <text evidence="3">The sequence shown here is derived from an EMBL/GenBank/DDBJ whole genome shotgun (WGS) entry which is preliminary data.</text>
</comment>
<evidence type="ECO:0000256" key="2">
    <source>
        <dbReference type="SAM" id="SignalP"/>
    </source>
</evidence>
<evidence type="ECO:0000313" key="4">
    <source>
        <dbReference type="Proteomes" id="UP001501523"/>
    </source>
</evidence>
<sequence length="508" mass="56530">MRIVPALPLASLFVLAGCSGYTTRPAAKSAKPLAETAPMNYVRPCTQTPTTPSSAFDCDRRSILAMSGEFRVRFAFDETAALAPGYAPHNAQRSGGTELVEVIADTGDRISLQHILVLGKEHTVVKHWRQDWQYQPGQILRYRGKGRFEIQALAGSETHGAWSQTVYEVDDAPRYAGLGRWTHEAGEDSWESDRTLRPLPRREYTKRSDYQVLDVVNRHTLTPAGWVHEQDNTKRVLKSDGSGQALAREHGINSYTRIGDYDFGAGREYWARTATFWSAVRTVWDRRTAARPGFTTSPEPDGEPRIDEFFKLAERARKGEAVSENEISTILDRYVRPDAASGMALVTPAEGRAPRRSPSVPKRTRWSARHASSSRMNVVRSLGEIIRERSAPQSIRKRSSESAGARQRIARGHNGVDLAYRYLPRCGRPASLRSVPSSSHSHTGTLTPNARTSATAANKSVPPDKQAPDGRENGRTGHHRWPHARDVGRLPVRGQRRTQAYPVGRSLT</sequence>
<keyword evidence="4" id="KW-1185">Reference proteome</keyword>
<evidence type="ECO:0000313" key="3">
    <source>
        <dbReference type="EMBL" id="GAA0711864.1"/>
    </source>
</evidence>
<feature type="signal peptide" evidence="2">
    <location>
        <begin position="1"/>
        <end position="16"/>
    </location>
</feature>
<feature type="compositionally biased region" description="Low complexity" evidence="1">
    <location>
        <begin position="431"/>
        <end position="441"/>
    </location>
</feature>
<dbReference type="PROSITE" id="PS51257">
    <property type="entry name" value="PROKAR_LIPOPROTEIN"/>
    <property type="match status" value="1"/>
</dbReference>
<dbReference type="Proteomes" id="UP001501523">
    <property type="component" value="Unassembled WGS sequence"/>
</dbReference>
<protein>
    <submittedName>
        <fullName evidence="3">Uncharacterized protein</fullName>
    </submittedName>
</protein>
<feature type="region of interest" description="Disordered" evidence="1">
    <location>
        <begin position="431"/>
        <end position="508"/>
    </location>
</feature>
<organism evidence="3 4">
    <name type="scientific">Dokdonella soli</name>
    <dbReference type="NCBI Taxonomy" id="529810"/>
    <lineage>
        <taxon>Bacteria</taxon>
        <taxon>Pseudomonadati</taxon>
        <taxon>Pseudomonadota</taxon>
        <taxon>Gammaproteobacteria</taxon>
        <taxon>Lysobacterales</taxon>
        <taxon>Rhodanobacteraceae</taxon>
        <taxon>Dokdonella</taxon>
    </lineage>
</organism>
<dbReference type="Pfam" id="PF20311">
    <property type="entry name" value="DUF6607"/>
    <property type="match status" value="1"/>
</dbReference>
<feature type="chain" id="PRO_5047276878" evidence="2">
    <location>
        <begin position="17"/>
        <end position="508"/>
    </location>
</feature>
<proteinExistence type="predicted"/>
<keyword evidence="2" id="KW-0732">Signal</keyword>
<feature type="compositionally biased region" description="Basic and acidic residues" evidence="1">
    <location>
        <begin position="466"/>
        <end position="475"/>
    </location>
</feature>
<accession>A0ABN1IFF5</accession>